<evidence type="ECO:0000256" key="5">
    <source>
        <dbReference type="ARBA" id="ARBA00022728"/>
    </source>
</evidence>
<evidence type="ECO:0000256" key="10">
    <source>
        <dbReference type="ARBA" id="ARBA00023242"/>
    </source>
</evidence>
<dbReference type="InterPro" id="IPR039171">
    <property type="entry name" value="Cwc2/Slt11"/>
</dbReference>
<keyword evidence="18" id="KW-1185">Reference proteome</keyword>
<keyword evidence="11" id="KW-0131">Cell cycle</keyword>
<keyword evidence="10" id="KW-0539">Nucleus</keyword>
<dbReference type="Pfam" id="PF16131">
    <property type="entry name" value="Torus"/>
    <property type="match status" value="1"/>
</dbReference>
<dbReference type="CDD" id="cd12360">
    <property type="entry name" value="RRM_cwf2"/>
    <property type="match status" value="1"/>
</dbReference>
<dbReference type="SUPFAM" id="SSF90229">
    <property type="entry name" value="CCCH zinc finger"/>
    <property type="match status" value="1"/>
</dbReference>
<feature type="region of interest" description="Disordered" evidence="14">
    <location>
        <begin position="1"/>
        <end position="27"/>
    </location>
</feature>
<comment type="subcellular location">
    <subcellularLocation>
        <location evidence="1">Nucleus</location>
    </subcellularLocation>
</comment>
<keyword evidence="4 13" id="KW-0479">Metal-binding</keyword>
<protein>
    <recommendedName>
        <fullName evidence="19">Pre-mRNA-splicing factor CWC2</fullName>
    </recommendedName>
</protein>
<dbReference type="InterPro" id="IPR034181">
    <property type="entry name" value="Cwc2_RRM"/>
</dbReference>
<evidence type="ECO:0000256" key="11">
    <source>
        <dbReference type="ARBA" id="ARBA00023306"/>
    </source>
</evidence>
<feature type="compositionally biased region" description="Basic and acidic residues" evidence="14">
    <location>
        <begin position="7"/>
        <end position="24"/>
    </location>
</feature>
<evidence type="ECO:0000313" key="17">
    <source>
        <dbReference type="EMBL" id="KAH6593385.1"/>
    </source>
</evidence>
<proteinExistence type="inferred from homology"/>
<dbReference type="Gene3D" id="3.30.70.330">
    <property type="match status" value="1"/>
</dbReference>
<dbReference type="PANTHER" id="PTHR14089:SF2">
    <property type="entry name" value="PRE-MRNA-SPLICING FACTOR CWC2"/>
    <property type="match status" value="1"/>
</dbReference>
<reference evidence="17 18" key="1">
    <citation type="submission" date="2021-02" db="EMBL/GenBank/DDBJ databases">
        <title>Variation within the Batrachochytrium salamandrivorans European outbreak.</title>
        <authorList>
            <person name="Kelly M."/>
            <person name="Pasmans F."/>
            <person name="Shea T.P."/>
            <person name="Munoz J.F."/>
            <person name="Carranza S."/>
            <person name="Cuomo C.A."/>
            <person name="Martel A."/>
        </authorList>
    </citation>
    <scope>NUCLEOTIDE SEQUENCE [LARGE SCALE GENOMIC DNA]</scope>
    <source>
        <strain evidence="17 18">AMFP18/2</strain>
    </source>
</reference>
<evidence type="ECO:0000256" key="2">
    <source>
        <dbReference type="ARBA" id="ARBA00008024"/>
    </source>
</evidence>
<dbReference type="InterPro" id="IPR032297">
    <property type="entry name" value="Torus"/>
</dbReference>
<comment type="caution">
    <text evidence="17">The sequence shown here is derived from an EMBL/GenBank/DDBJ whole genome shotgun (WGS) entry which is preliminary data.</text>
</comment>
<evidence type="ECO:0000256" key="8">
    <source>
        <dbReference type="ARBA" id="ARBA00022884"/>
    </source>
</evidence>
<dbReference type="PROSITE" id="PS50103">
    <property type="entry name" value="ZF_C3H1"/>
    <property type="match status" value="1"/>
</dbReference>
<evidence type="ECO:0000256" key="9">
    <source>
        <dbReference type="ARBA" id="ARBA00023187"/>
    </source>
</evidence>
<evidence type="ECO:0000256" key="1">
    <source>
        <dbReference type="ARBA" id="ARBA00004123"/>
    </source>
</evidence>
<dbReference type="PANTHER" id="PTHR14089">
    <property type="entry name" value="PRE-MRNA-SPLICING FACTOR RBM22"/>
    <property type="match status" value="1"/>
</dbReference>
<dbReference type="InterPro" id="IPR000571">
    <property type="entry name" value="Znf_CCCH"/>
</dbReference>
<dbReference type="Gene3D" id="4.10.1000.10">
    <property type="entry name" value="Zinc finger, CCCH-type"/>
    <property type="match status" value="1"/>
</dbReference>
<comment type="similarity">
    <text evidence="2">Belongs to the RRM CWC2 family.</text>
</comment>
<accession>A0ABQ8FA32</accession>
<dbReference type="EMBL" id="JAFCIX010000356">
    <property type="protein sequence ID" value="KAH6593385.1"/>
    <property type="molecule type" value="Genomic_DNA"/>
</dbReference>
<evidence type="ECO:0000256" key="7">
    <source>
        <dbReference type="ARBA" id="ARBA00022833"/>
    </source>
</evidence>
<evidence type="ECO:0000256" key="6">
    <source>
        <dbReference type="ARBA" id="ARBA00022771"/>
    </source>
</evidence>
<evidence type="ECO:0000256" key="4">
    <source>
        <dbReference type="ARBA" id="ARBA00022723"/>
    </source>
</evidence>
<keyword evidence="3" id="KW-0507">mRNA processing</keyword>
<feature type="zinc finger region" description="C3H1-type" evidence="13">
    <location>
        <begin position="75"/>
        <end position="102"/>
    </location>
</feature>
<keyword evidence="5" id="KW-0747">Spliceosome</keyword>
<dbReference type="PROSITE" id="PS50102">
    <property type="entry name" value="RRM"/>
    <property type="match status" value="1"/>
</dbReference>
<dbReference type="SMART" id="SM00360">
    <property type="entry name" value="RRM"/>
    <property type="match status" value="1"/>
</dbReference>
<dbReference type="SUPFAM" id="SSF54928">
    <property type="entry name" value="RNA-binding domain, RBD"/>
    <property type="match status" value="1"/>
</dbReference>
<sequence length="398" mass="43984">MKAAGGPRRDYKKDYQDRPARKQVEYSQTQSIENAGTYNIWFSRWSGDGNRFGKGLEKAAHRCILERDAGMTKAGKKGLFCLHFARGCCSKGNSCTFLHRIPMPGDRTETTLDCFGRDKHRLDRDDMGGIGSFERLNTTLYVGHVSISDDMQGPVRRHFSEWGEVEHINILQDKGVAFVRYVNIPNAEFAKEAMNAQALDSGEILNVRWATDDPNPKVISQNKRKAENMVEKAIKARLPTVGPNGTIADYEKSFKNQRLDSLAPTVDQVTAYHNAQSQQMHGIPRFTDDAHAHQAAAYYSYYAQYGYFPSADGKTFVYDPTRMGVGQTGVKAFNGGAAVLPVMEESGSSAYAMPLKKKADVVDANTVTPEIPVLSKAPTVESKPVSALVSGYASSDEE</sequence>
<feature type="domain" description="C3H1-type" evidence="16">
    <location>
        <begin position="75"/>
        <end position="102"/>
    </location>
</feature>
<evidence type="ECO:0000256" key="12">
    <source>
        <dbReference type="PROSITE-ProRule" id="PRU00176"/>
    </source>
</evidence>
<evidence type="ECO:0000259" key="15">
    <source>
        <dbReference type="PROSITE" id="PS50102"/>
    </source>
</evidence>
<keyword evidence="6 13" id="KW-0863">Zinc-finger</keyword>
<dbReference type="InterPro" id="IPR012677">
    <property type="entry name" value="Nucleotide-bd_a/b_plait_sf"/>
</dbReference>
<keyword evidence="9" id="KW-0508">mRNA splicing</keyword>
<name>A0ABQ8FA32_9FUNG</name>
<dbReference type="InterPro" id="IPR035979">
    <property type="entry name" value="RBD_domain_sf"/>
</dbReference>
<keyword evidence="7 13" id="KW-0862">Zinc</keyword>
<keyword evidence="8 12" id="KW-0694">RNA-binding</keyword>
<dbReference type="InterPro" id="IPR036855">
    <property type="entry name" value="Znf_CCCH_sf"/>
</dbReference>
<evidence type="ECO:0000256" key="3">
    <source>
        <dbReference type="ARBA" id="ARBA00022664"/>
    </source>
</evidence>
<dbReference type="Proteomes" id="UP001648503">
    <property type="component" value="Unassembled WGS sequence"/>
</dbReference>
<evidence type="ECO:0000259" key="16">
    <source>
        <dbReference type="PROSITE" id="PS50103"/>
    </source>
</evidence>
<organism evidence="17 18">
    <name type="scientific">Batrachochytrium salamandrivorans</name>
    <dbReference type="NCBI Taxonomy" id="1357716"/>
    <lineage>
        <taxon>Eukaryota</taxon>
        <taxon>Fungi</taxon>
        <taxon>Fungi incertae sedis</taxon>
        <taxon>Chytridiomycota</taxon>
        <taxon>Chytridiomycota incertae sedis</taxon>
        <taxon>Chytridiomycetes</taxon>
        <taxon>Rhizophydiales</taxon>
        <taxon>Rhizophydiales incertae sedis</taxon>
        <taxon>Batrachochytrium</taxon>
    </lineage>
</organism>
<evidence type="ECO:0000313" key="18">
    <source>
        <dbReference type="Proteomes" id="UP001648503"/>
    </source>
</evidence>
<evidence type="ECO:0008006" key="19">
    <source>
        <dbReference type="Google" id="ProtNLM"/>
    </source>
</evidence>
<feature type="domain" description="RRM" evidence="15">
    <location>
        <begin position="138"/>
        <end position="212"/>
    </location>
</feature>
<dbReference type="InterPro" id="IPR000504">
    <property type="entry name" value="RRM_dom"/>
</dbReference>
<evidence type="ECO:0000256" key="13">
    <source>
        <dbReference type="PROSITE-ProRule" id="PRU00723"/>
    </source>
</evidence>
<dbReference type="Pfam" id="PF00076">
    <property type="entry name" value="RRM_1"/>
    <property type="match status" value="1"/>
</dbReference>
<evidence type="ECO:0000256" key="14">
    <source>
        <dbReference type="SAM" id="MobiDB-lite"/>
    </source>
</evidence>
<gene>
    <name evidence="17" type="ORF">BASA50_007337</name>
</gene>